<proteinExistence type="predicted"/>
<comment type="caution">
    <text evidence="1">The sequence shown here is derived from an EMBL/GenBank/DDBJ whole genome shotgun (WGS) entry which is preliminary data.</text>
</comment>
<dbReference type="EMBL" id="JAUHHC010000001">
    <property type="protein sequence ID" value="MDN3919522.1"/>
    <property type="molecule type" value="Genomic_DNA"/>
</dbReference>
<dbReference type="Proteomes" id="UP001228044">
    <property type="component" value="Unassembled WGS sequence"/>
</dbReference>
<dbReference type="RefSeq" id="WP_290357823.1">
    <property type="nucleotide sequence ID" value="NZ_JAUHHC010000001.1"/>
</dbReference>
<name>A0ABT8DN19_9BURK</name>
<protein>
    <recommendedName>
        <fullName evidence="3">STAS/SEC14 domain-containing protein</fullName>
    </recommendedName>
</protein>
<keyword evidence="2" id="KW-1185">Reference proteome</keyword>
<evidence type="ECO:0008006" key="3">
    <source>
        <dbReference type="Google" id="ProtNLM"/>
    </source>
</evidence>
<accession>A0ABT8DN19</accession>
<sequence>MNQHSNDRKPAKKRSIDAYASSAFRPHGRIEFWAEGPVIRIAAEGPFNREAVQAVGLAMRDLFATMPPAPRFADLLEFRGSLLASPDALAAFGDFLAAMSAAKTAPIAVAFVVAPEVEGRSLMLPIFAKLYAEHRRQFSAFETSEAAEAWLRERLGA</sequence>
<evidence type="ECO:0000313" key="2">
    <source>
        <dbReference type="Proteomes" id="UP001228044"/>
    </source>
</evidence>
<organism evidence="1 2">
    <name type="scientific">Roseateles violae</name>
    <dbReference type="NCBI Taxonomy" id="3058042"/>
    <lineage>
        <taxon>Bacteria</taxon>
        <taxon>Pseudomonadati</taxon>
        <taxon>Pseudomonadota</taxon>
        <taxon>Betaproteobacteria</taxon>
        <taxon>Burkholderiales</taxon>
        <taxon>Sphaerotilaceae</taxon>
        <taxon>Roseateles</taxon>
    </lineage>
</organism>
<evidence type="ECO:0000313" key="1">
    <source>
        <dbReference type="EMBL" id="MDN3919522.1"/>
    </source>
</evidence>
<gene>
    <name evidence="1" type="ORF">QWJ38_04420</name>
</gene>
<reference evidence="1 2" key="1">
    <citation type="submission" date="2023-06" db="EMBL/GenBank/DDBJ databases">
        <title>Pelomonas sp. PFR6 16S ribosomal RNA gene Genome sequencing and assembly.</title>
        <authorList>
            <person name="Woo H."/>
        </authorList>
    </citation>
    <scope>NUCLEOTIDE SEQUENCE [LARGE SCALE GENOMIC DNA]</scope>
    <source>
        <strain evidence="1 2">PFR6</strain>
    </source>
</reference>